<accession>A0A9P0N009</accession>
<proteinExistence type="predicted"/>
<dbReference type="EMBL" id="LR824532">
    <property type="protein sequence ID" value="CAH1634895.1"/>
    <property type="molecule type" value="Genomic_DNA"/>
</dbReference>
<reference evidence="1" key="1">
    <citation type="submission" date="2022-02" db="EMBL/GenBank/DDBJ databases">
        <authorList>
            <person name="King R."/>
        </authorList>
    </citation>
    <scope>NUCLEOTIDE SEQUENCE</scope>
</reference>
<sequence>MWWMTDHWGYVYYFRFDLQYVVQDNFVKTVYLNGFQYFNEPELLNMIHFKTENVSQIINKYICMKTFDIFVKFINHNTSTAKLSFICTFISILRLILDFYSQNQLE</sequence>
<dbReference type="AlphaFoldDB" id="A0A9P0N009"/>
<organism evidence="1 2">
    <name type="scientific">Spodoptera littoralis</name>
    <name type="common">Egyptian cotton leafworm</name>
    <dbReference type="NCBI Taxonomy" id="7109"/>
    <lineage>
        <taxon>Eukaryota</taxon>
        <taxon>Metazoa</taxon>
        <taxon>Ecdysozoa</taxon>
        <taxon>Arthropoda</taxon>
        <taxon>Hexapoda</taxon>
        <taxon>Insecta</taxon>
        <taxon>Pterygota</taxon>
        <taxon>Neoptera</taxon>
        <taxon>Endopterygota</taxon>
        <taxon>Lepidoptera</taxon>
        <taxon>Glossata</taxon>
        <taxon>Ditrysia</taxon>
        <taxon>Noctuoidea</taxon>
        <taxon>Noctuidae</taxon>
        <taxon>Amphipyrinae</taxon>
        <taxon>Spodoptera</taxon>
    </lineage>
</organism>
<dbReference type="Proteomes" id="UP001153321">
    <property type="component" value="Chromosome 1"/>
</dbReference>
<evidence type="ECO:0000313" key="2">
    <source>
        <dbReference type="Proteomes" id="UP001153321"/>
    </source>
</evidence>
<protein>
    <submittedName>
        <fullName evidence="1">Uncharacterized protein</fullName>
    </submittedName>
</protein>
<gene>
    <name evidence="1" type="ORF">SPLIT_LOCUS257</name>
</gene>
<keyword evidence="2" id="KW-1185">Reference proteome</keyword>
<evidence type="ECO:0000313" key="1">
    <source>
        <dbReference type="EMBL" id="CAH1634895.1"/>
    </source>
</evidence>
<name>A0A9P0N009_SPOLI</name>